<evidence type="ECO:0000256" key="2">
    <source>
        <dbReference type="ARBA" id="ARBA00000198"/>
    </source>
</evidence>
<dbReference type="InterPro" id="IPR011005">
    <property type="entry name" value="Dihydropteroate_synth-like_sf"/>
</dbReference>
<keyword evidence="14" id="KW-0289">Folate biosynthesis</keyword>
<gene>
    <name evidence="17" type="ORF">SCODWIG_03361</name>
</gene>
<keyword evidence="10" id="KW-0547">Nucleotide-binding</keyword>
<comment type="cofactor">
    <cofactor evidence="3">
        <name>Mg(2+)</name>
        <dbReference type="ChEBI" id="CHEBI:18420"/>
    </cofactor>
</comment>
<sequence length="777" mass="87944">MISKFRSFHKDSVHIDRLNLTNVVVGPDAWNLLKPQPCYININMNTDFRKASKDDDLKYSLNYAVISRDLVSQITKTTGSTKFRNLLELSNYLNKHLLETYKGIQSLQTECILPNANIRCKEVILQTNQEDEHNITSTPTSCKLILKDIQLLTLIGVFTFERLQKQFITLDIEIPIFGTFFPNYRKIIKVVCDYLESENFKTVEALVESTAQLIFQEFPDISGNETSTKENGQILVKVTKLNAITDTLGVGVKCLRNINDFENRSKILLNTTGNTIDNASNTFDLPLKSKATNVNNTQNYKNSVCYLAFGSNMNDKLSNILQSFQNLENVPGNKILDISSIYESEPMYFEDQDFFYNGVIKLQTNFPPHELLRYCKKIEYECLQRVKHFDNGPRTIDLDLLLYFNELQEPVNLNTRDLIIPHPRMLERGFVLLPLCEIIPPDLVHPITAEPIWDHLNQLSKPWGLSKVLPLSGNRTGLKYNIPRNSGTSGNNPTYIMSVINATPDSFSDGDPNFTIDGKIAQIKKNIKDVLAIYPEQKIILDIGGCSTRPGSEQPSIKEEITRIEPILLKLTEELLSDNDNILISVDTYRAEVAAKAIELGCDIINDISMGSLSNDGTAMFELLSKNPTVGYVLSHFRGDVSSMNKHADYSNRDLVNAICEELDVAIDRCLSHGMKRWQLILDPGIGFAKNGPQNIQLIKNLHKFDEYFRSYYPILIGPSRKKFLGTITNELIASRRDIETMAVISMCAGNNTCDIVRVHDPRICAKTLKVVDTLRS</sequence>
<comment type="catalytic activity">
    <reaction evidence="2">
        <text>6-hydroxymethyl-7,8-dihydropterin + ATP = (7,8-dihydropterin-6-yl)methyl diphosphate + AMP + H(+)</text>
        <dbReference type="Rhea" id="RHEA:11412"/>
        <dbReference type="ChEBI" id="CHEBI:15378"/>
        <dbReference type="ChEBI" id="CHEBI:30616"/>
        <dbReference type="ChEBI" id="CHEBI:44841"/>
        <dbReference type="ChEBI" id="CHEBI:72950"/>
        <dbReference type="ChEBI" id="CHEBI:456215"/>
        <dbReference type="EC" id="2.7.6.3"/>
    </reaction>
</comment>
<evidence type="ECO:0000256" key="12">
    <source>
        <dbReference type="ARBA" id="ARBA00022840"/>
    </source>
</evidence>
<accession>A0A376BBU5</accession>
<evidence type="ECO:0000256" key="13">
    <source>
        <dbReference type="ARBA" id="ARBA00022842"/>
    </source>
</evidence>
<dbReference type="InterPro" id="IPR000550">
    <property type="entry name" value="Hppk"/>
</dbReference>
<comment type="similarity">
    <text evidence="7">In the C-terminal section; belongs to the DHPS family.</text>
</comment>
<evidence type="ECO:0000256" key="3">
    <source>
        <dbReference type="ARBA" id="ARBA00001946"/>
    </source>
</evidence>
<evidence type="ECO:0000256" key="5">
    <source>
        <dbReference type="ARBA" id="ARBA00005051"/>
    </source>
</evidence>
<reference evidence="18" key="1">
    <citation type="submission" date="2018-06" db="EMBL/GenBank/DDBJ databases">
        <authorList>
            <person name="Guldener U."/>
        </authorList>
    </citation>
    <scope>NUCLEOTIDE SEQUENCE [LARGE SCALE GENOMIC DNA]</scope>
    <source>
        <strain evidence="18">UTAD17</strain>
    </source>
</reference>
<dbReference type="InterPro" id="IPR035907">
    <property type="entry name" value="Hppk_sf"/>
</dbReference>
<dbReference type="AlphaFoldDB" id="A0A376BBU5"/>
<dbReference type="GO" id="GO:0016301">
    <property type="term" value="F:kinase activity"/>
    <property type="evidence" value="ECO:0007669"/>
    <property type="project" value="UniProtKB-KW"/>
</dbReference>
<dbReference type="GO" id="GO:0005524">
    <property type="term" value="F:ATP binding"/>
    <property type="evidence" value="ECO:0007669"/>
    <property type="project" value="UniProtKB-KW"/>
</dbReference>
<dbReference type="GO" id="GO:0004156">
    <property type="term" value="F:dihydropteroate synthase activity"/>
    <property type="evidence" value="ECO:0007669"/>
    <property type="project" value="UniProtKB-EC"/>
</dbReference>
<dbReference type="UniPathway" id="UPA00077">
    <property type="reaction ID" value="UER00155"/>
</dbReference>
<dbReference type="Pfam" id="PF00809">
    <property type="entry name" value="Pterin_bind"/>
    <property type="match status" value="1"/>
</dbReference>
<comment type="catalytic activity">
    <reaction evidence="1">
        <text>(7,8-dihydropterin-6-yl)methyl diphosphate + 4-aminobenzoate = 7,8-dihydropteroate + diphosphate</text>
        <dbReference type="Rhea" id="RHEA:19949"/>
        <dbReference type="ChEBI" id="CHEBI:17836"/>
        <dbReference type="ChEBI" id="CHEBI:17839"/>
        <dbReference type="ChEBI" id="CHEBI:33019"/>
        <dbReference type="ChEBI" id="CHEBI:72950"/>
        <dbReference type="EC" id="2.5.1.15"/>
    </reaction>
</comment>
<evidence type="ECO:0000313" key="17">
    <source>
        <dbReference type="EMBL" id="SSD61600.1"/>
    </source>
</evidence>
<keyword evidence="15" id="KW-0511">Multifunctional enzyme</keyword>
<dbReference type="InterPro" id="IPR043133">
    <property type="entry name" value="GTP-CH-I_C/QueF"/>
</dbReference>
<dbReference type="GO" id="GO:0046654">
    <property type="term" value="P:tetrahydrofolate biosynthetic process"/>
    <property type="evidence" value="ECO:0007669"/>
    <property type="project" value="UniProtKB-UniPathway"/>
</dbReference>
<dbReference type="Gene3D" id="3.30.70.560">
    <property type="entry name" value="7,8-Dihydro-6-hydroxymethylpterin-pyrophosphokinase HPPK"/>
    <property type="match status" value="1"/>
</dbReference>
<keyword evidence="13" id="KW-0460">Magnesium</keyword>
<dbReference type="GO" id="GO:0003848">
    <property type="term" value="F:2-amino-4-hydroxy-6-hydroxymethyldihydropteridine diphosphokinase activity"/>
    <property type="evidence" value="ECO:0007669"/>
    <property type="project" value="UniProtKB-EC"/>
</dbReference>
<dbReference type="PROSITE" id="PS50972">
    <property type="entry name" value="PTERIN_BINDING"/>
    <property type="match status" value="1"/>
</dbReference>
<evidence type="ECO:0000256" key="4">
    <source>
        <dbReference type="ARBA" id="ARBA00004763"/>
    </source>
</evidence>
<evidence type="ECO:0000256" key="11">
    <source>
        <dbReference type="ARBA" id="ARBA00022777"/>
    </source>
</evidence>
<name>A0A376BBU5_9ASCO</name>
<dbReference type="GO" id="GO:0004150">
    <property type="term" value="F:dihydroneopterin aldolase activity"/>
    <property type="evidence" value="ECO:0007669"/>
    <property type="project" value="InterPro"/>
</dbReference>
<dbReference type="Pfam" id="PF02152">
    <property type="entry name" value="FolB"/>
    <property type="match status" value="2"/>
</dbReference>
<dbReference type="InterPro" id="IPR045031">
    <property type="entry name" value="DHP_synth-like"/>
</dbReference>
<evidence type="ECO:0000256" key="15">
    <source>
        <dbReference type="ARBA" id="ARBA00023268"/>
    </source>
</evidence>
<dbReference type="SUPFAM" id="SSF55620">
    <property type="entry name" value="Tetrahydrobiopterin biosynthesis enzymes-like"/>
    <property type="match status" value="2"/>
</dbReference>
<keyword evidence="8" id="KW-0808">Transferase</keyword>
<dbReference type="PANTHER" id="PTHR20941:SF1">
    <property type="entry name" value="FOLIC ACID SYNTHESIS PROTEIN FOL1"/>
    <property type="match status" value="1"/>
</dbReference>
<dbReference type="PANTHER" id="PTHR20941">
    <property type="entry name" value="FOLATE SYNTHESIS PROTEINS"/>
    <property type="match status" value="1"/>
</dbReference>
<evidence type="ECO:0000256" key="6">
    <source>
        <dbReference type="ARBA" id="ARBA00009640"/>
    </source>
</evidence>
<evidence type="ECO:0000256" key="14">
    <source>
        <dbReference type="ARBA" id="ARBA00022909"/>
    </source>
</evidence>
<dbReference type="Pfam" id="PF01288">
    <property type="entry name" value="HPPK"/>
    <property type="match status" value="1"/>
</dbReference>
<evidence type="ECO:0000313" key="18">
    <source>
        <dbReference type="Proteomes" id="UP000262825"/>
    </source>
</evidence>
<dbReference type="NCBIfam" id="TIGR01496">
    <property type="entry name" value="DHPS"/>
    <property type="match status" value="1"/>
</dbReference>
<evidence type="ECO:0000256" key="10">
    <source>
        <dbReference type="ARBA" id="ARBA00022741"/>
    </source>
</evidence>
<comment type="pathway">
    <text evidence="5">Cofactor biosynthesis; tetrahydrofolate biosynthesis; 2-amino-4-hydroxy-6-hydroxymethyl-7,8-dihydropteridine diphosphate from 7,8-dihydroneopterin triphosphate: step 4/4.</text>
</comment>
<dbReference type="EMBL" id="UFAJ01000782">
    <property type="protein sequence ID" value="SSD61600.1"/>
    <property type="molecule type" value="Genomic_DNA"/>
</dbReference>
<evidence type="ECO:0000256" key="7">
    <source>
        <dbReference type="ARBA" id="ARBA00009951"/>
    </source>
</evidence>
<keyword evidence="18" id="KW-1185">Reference proteome</keyword>
<keyword evidence="12" id="KW-0067">ATP-binding</keyword>
<comment type="similarity">
    <text evidence="6">In the N-terminal section; belongs to the DHNA family.</text>
</comment>
<dbReference type="InterPro" id="IPR006157">
    <property type="entry name" value="FolB_dom"/>
</dbReference>
<evidence type="ECO:0000259" key="16">
    <source>
        <dbReference type="PROSITE" id="PS50972"/>
    </source>
</evidence>
<dbReference type="InterPro" id="IPR006390">
    <property type="entry name" value="DHP_synth_dom"/>
</dbReference>
<comment type="pathway">
    <text evidence="4">Cofactor biosynthesis; tetrahydrofolate biosynthesis; 7,8-dihydrofolate from 2-amino-4-hydroxy-6-hydroxymethyl-7,8-dihydropteridine diphosphate and 4-aminobenzoate: step 1/2.</text>
</comment>
<dbReference type="GO" id="GO:0046656">
    <property type="term" value="P:folic acid biosynthetic process"/>
    <property type="evidence" value="ECO:0007669"/>
    <property type="project" value="UniProtKB-KW"/>
</dbReference>
<evidence type="ECO:0000256" key="9">
    <source>
        <dbReference type="ARBA" id="ARBA00022723"/>
    </source>
</evidence>
<dbReference type="GO" id="GO:0005740">
    <property type="term" value="C:mitochondrial envelope"/>
    <property type="evidence" value="ECO:0007669"/>
    <property type="project" value="TreeGrafter"/>
</dbReference>
<dbReference type="InterPro" id="IPR000489">
    <property type="entry name" value="Pterin-binding_dom"/>
</dbReference>
<evidence type="ECO:0000256" key="8">
    <source>
        <dbReference type="ARBA" id="ARBA00022679"/>
    </source>
</evidence>
<proteinExistence type="inferred from homology"/>
<dbReference type="GO" id="GO:0046872">
    <property type="term" value="F:metal ion binding"/>
    <property type="evidence" value="ECO:0007669"/>
    <property type="project" value="UniProtKB-KW"/>
</dbReference>
<dbReference type="VEuPathDB" id="FungiDB:SCODWIG_03361"/>
<keyword evidence="11" id="KW-0418">Kinase</keyword>
<keyword evidence="9" id="KW-0479">Metal-binding</keyword>
<dbReference type="SMART" id="SM00905">
    <property type="entry name" value="FolB"/>
    <property type="match status" value="2"/>
</dbReference>
<evidence type="ECO:0000256" key="1">
    <source>
        <dbReference type="ARBA" id="ARBA00000012"/>
    </source>
</evidence>
<dbReference type="Gene3D" id="3.30.1130.10">
    <property type="match status" value="2"/>
</dbReference>
<dbReference type="Proteomes" id="UP000262825">
    <property type="component" value="Unassembled WGS sequence"/>
</dbReference>
<dbReference type="Gene3D" id="3.20.20.20">
    <property type="entry name" value="Dihydropteroate synthase-like"/>
    <property type="match status" value="1"/>
</dbReference>
<feature type="domain" description="Pterin-binding" evidence="16">
    <location>
        <begin position="494"/>
        <end position="770"/>
    </location>
</feature>
<dbReference type="NCBIfam" id="TIGR01498">
    <property type="entry name" value="folK"/>
    <property type="match status" value="1"/>
</dbReference>
<dbReference type="SUPFAM" id="SSF55083">
    <property type="entry name" value="6-hydroxymethyl-7,8-dihydropterin pyrophosphokinase, HPPK"/>
    <property type="match status" value="1"/>
</dbReference>
<dbReference type="PROSITE" id="PS00794">
    <property type="entry name" value="HPPK"/>
    <property type="match status" value="1"/>
</dbReference>
<dbReference type="NCBIfam" id="TIGR00526">
    <property type="entry name" value="folB_dom"/>
    <property type="match status" value="1"/>
</dbReference>
<protein>
    <submittedName>
        <fullName evidence="17">Related to Folic acid synthesis protein FOL1</fullName>
    </submittedName>
</protein>
<dbReference type="SUPFAM" id="SSF51717">
    <property type="entry name" value="Dihydropteroate synthetase-like"/>
    <property type="match status" value="1"/>
</dbReference>
<dbReference type="CDD" id="cd00483">
    <property type="entry name" value="HPPK"/>
    <property type="match status" value="1"/>
</dbReference>
<organism evidence="17 18">
    <name type="scientific">Saccharomycodes ludwigii</name>
    <dbReference type="NCBI Taxonomy" id="36035"/>
    <lineage>
        <taxon>Eukaryota</taxon>
        <taxon>Fungi</taxon>
        <taxon>Dikarya</taxon>
        <taxon>Ascomycota</taxon>
        <taxon>Saccharomycotina</taxon>
        <taxon>Saccharomycetes</taxon>
        <taxon>Saccharomycodales</taxon>
        <taxon>Saccharomycodaceae</taxon>
        <taxon>Saccharomycodes</taxon>
    </lineage>
</organism>